<dbReference type="AlphaFoldDB" id="A0A825BAS7"/>
<proteinExistence type="predicted"/>
<gene>
    <name evidence="1" type="ORF">CX802_03555</name>
</gene>
<dbReference type="EMBL" id="AABTCC010000008">
    <property type="protein sequence ID" value="EAI8858926.1"/>
    <property type="molecule type" value="Genomic_DNA"/>
</dbReference>
<reference evidence="1 2" key="1">
    <citation type="submission" date="2018-06" db="EMBL/GenBank/DDBJ databases">
        <authorList>
            <consortium name="PulseNet: The National Subtyping Network for Foodborne Disease Surveillance"/>
            <person name="Tarr C.L."/>
            <person name="Trees E."/>
            <person name="Katz L.S."/>
            <person name="Carleton-Romer H.A."/>
            <person name="Stroika S."/>
            <person name="Kucerova Z."/>
            <person name="Roache K.F."/>
            <person name="Sabol A.L."/>
            <person name="Besser J."/>
            <person name="Gerner-Smidt P."/>
        </authorList>
    </citation>
    <scope>NUCLEOTIDE SEQUENCE [LARGE SCALE GENOMIC DNA]</scope>
    <source>
        <strain evidence="1 2">PNUSAC001503</strain>
    </source>
</reference>
<evidence type="ECO:0000313" key="2">
    <source>
        <dbReference type="Proteomes" id="UP000535509"/>
    </source>
</evidence>
<dbReference type="RefSeq" id="WP_191095193.1">
    <property type="nucleotide sequence ID" value="NZ_JACXXC010000001.1"/>
</dbReference>
<dbReference type="Proteomes" id="UP000535509">
    <property type="component" value="Unassembled WGS sequence"/>
</dbReference>
<keyword evidence="2" id="KW-1185">Reference proteome</keyword>
<organism evidence="1 2">
    <name type="scientific">Campylobacter fetus</name>
    <dbReference type="NCBI Taxonomy" id="196"/>
    <lineage>
        <taxon>Bacteria</taxon>
        <taxon>Pseudomonadati</taxon>
        <taxon>Campylobacterota</taxon>
        <taxon>Epsilonproteobacteria</taxon>
        <taxon>Campylobacterales</taxon>
        <taxon>Campylobacteraceae</taxon>
        <taxon>Campylobacter</taxon>
    </lineage>
</organism>
<evidence type="ECO:0000313" key="1">
    <source>
        <dbReference type="EMBL" id="EAI8858926.1"/>
    </source>
</evidence>
<comment type="caution">
    <text evidence="1">The sequence shown here is derived from an EMBL/GenBank/DDBJ whole genome shotgun (WGS) entry which is preliminary data.</text>
</comment>
<protein>
    <submittedName>
        <fullName evidence="1">Uncharacterized protein</fullName>
    </submittedName>
</protein>
<accession>A0A825BAS7</accession>
<name>A0A825BAS7_CAMFE</name>
<sequence>MAYMDLYGNIKYDFIEAKDIWKIFINSMKYSNDLVETEVIWSLCNDFIDKFPKLEKEEELQKEFVELYTSKKDLNG</sequence>